<protein>
    <submittedName>
        <fullName evidence="1">Uncharacterized protein</fullName>
    </submittedName>
</protein>
<sequence>MTVCILFAHSNISGVYSTGFPNFPSMYYNFTAEDLPLNISVPTKGRKGRMVKVLSFNESVEIVFRAPISWTQRRRIRCTSMVKASTWSAPAWGTSTRSVVLALPLRETLDLGNGNSPHCQGWRFGLNQYSASPGLHASVRR</sequence>
<dbReference type="Proteomes" id="UP001346149">
    <property type="component" value="Unassembled WGS sequence"/>
</dbReference>
<evidence type="ECO:0000313" key="2">
    <source>
        <dbReference type="Proteomes" id="UP001346149"/>
    </source>
</evidence>
<name>A0AAN7K920_TRANT</name>
<evidence type="ECO:0000313" key="1">
    <source>
        <dbReference type="EMBL" id="KAK4762930.1"/>
    </source>
</evidence>
<dbReference type="EMBL" id="JAXQNO010000024">
    <property type="protein sequence ID" value="KAK4762930.1"/>
    <property type="molecule type" value="Genomic_DNA"/>
</dbReference>
<dbReference type="AlphaFoldDB" id="A0AAN7K920"/>
<reference evidence="1 2" key="1">
    <citation type="journal article" date="2023" name="Hortic Res">
        <title>Pangenome of water caltrop reveals structural variations and asymmetric subgenome divergence after allopolyploidization.</title>
        <authorList>
            <person name="Zhang X."/>
            <person name="Chen Y."/>
            <person name="Wang L."/>
            <person name="Yuan Y."/>
            <person name="Fang M."/>
            <person name="Shi L."/>
            <person name="Lu R."/>
            <person name="Comes H.P."/>
            <person name="Ma Y."/>
            <person name="Chen Y."/>
            <person name="Huang G."/>
            <person name="Zhou Y."/>
            <person name="Zheng Z."/>
            <person name="Qiu Y."/>
        </authorList>
    </citation>
    <scope>NUCLEOTIDE SEQUENCE [LARGE SCALE GENOMIC DNA]</scope>
    <source>
        <strain evidence="1">F231</strain>
    </source>
</reference>
<accession>A0AAN7K920</accession>
<proteinExistence type="predicted"/>
<comment type="caution">
    <text evidence="1">The sequence shown here is derived from an EMBL/GenBank/DDBJ whole genome shotgun (WGS) entry which is preliminary data.</text>
</comment>
<keyword evidence="2" id="KW-1185">Reference proteome</keyword>
<gene>
    <name evidence="1" type="ORF">SAY86_008698</name>
</gene>
<organism evidence="1 2">
    <name type="scientific">Trapa natans</name>
    <name type="common">Water chestnut</name>
    <dbReference type="NCBI Taxonomy" id="22666"/>
    <lineage>
        <taxon>Eukaryota</taxon>
        <taxon>Viridiplantae</taxon>
        <taxon>Streptophyta</taxon>
        <taxon>Embryophyta</taxon>
        <taxon>Tracheophyta</taxon>
        <taxon>Spermatophyta</taxon>
        <taxon>Magnoliopsida</taxon>
        <taxon>eudicotyledons</taxon>
        <taxon>Gunneridae</taxon>
        <taxon>Pentapetalae</taxon>
        <taxon>rosids</taxon>
        <taxon>malvids</taxon>
        <taxon>Myrtales</taxon>
        <taxon>Lythraceae</taxon>
        <taxon>Trapa</taxon>
    </lineage>
</organism>